<proteinExistence type="predicted"/>
<comment type="caution">
    <text evidence="1">The sequence shown here is derived from an EMBL/GenBank/DDBJ whole genome shotgun (WGS) entry which is preliminary data.</text>
</comment>
<organism evidence="1 2">
    <name type="scientific">Fusarium decemcellulare</name>
    <dbReference type="NCBI Taxonomy" id="57161"/>
    <lineage>
        <taxon>Eukaryota</taxon>
        <taxon>Fungi</taxon>
        <taxon>Dikarya</taxon>
        <taxon>Ascomycota</taxon>
        <taxon>Pezizomycotina</taxon>
        <taxon>Sordariomycetes</taxon>
        <taxon>Hypocreomycetidae</taxon>
        <taxon>Hypocreales</taxon>
        <taxon>Nectriaceae</taxon>
        <taxon>Fusarium</taxon>
        <taxon>Fusarium decemcellulare species complex</taxon>
    </lineage>
</organism>
<name>A0ACC1SM66_9HYPO</name>
<evidence type="ECO:0000313" key="2">
    <source>
        <dbReference type="Proteomes" id="UP001148629"/>
    </source>
</evidence>
<accession>A0ACC1SM66</accession>
<protein>
    <submittedName>
        <fullName evidence="1">Uncharacterized protein</fullName>
    </submittedName>
</protein>
<reference evidence="1" key="1">
    <citation type="submission" date="2022-08" db="EMBL/GenBank/DDBJ databases">
        <title>Genome Sequence of Fusarium decemcellulare.</title>
        <authorList>
            <person name="Buettner E."/>
        </authorList>
    </citation>
    <scope>NUCLEOTIDE SEQUENCE</scope>
    <source>
        <strain evidence="1">Babe19</strain>
    </source>
</reference>
<gene>
    <name evidence="1" type="ORF">NM208_g4028</name>
</gene>
<dbReference type="EMBL" id="JANRMS010000287">
    <property type="protein sequence ID" value="KAJ3542565.1"/>
    <property type="molecule type" value="Genomic_DNA"/>
</dbReference>
<dbReference type="Proteomes" id="UP001148629">
    <property type="component" value="Unassembled WGS sequence"/>
</dbReference>
<sequence length="883" mass="94877">MTAPTRVSVLGVDSVVIGDDLWPDFIAQDLVDQFQSSTYVLVTDAHLSPLYVPAFESAFLTATSSRTSAVPRLITCKINPGETSKVRRVKAELEDWLLSQHCTRDTVLIALGGGVVGDLVGYLAATYMRGVRVIQVPTTLLAMVDSSIGGKTAINTPAGKNLIGAFWQPERIYVNLSFLSTLPVREFANGMAEVIKTAAISDEAAFVAIENNIPTIGAAISSRDASVSHLSSQLSFRCIYPALREIILHSIRTKARFISLDERENGLRSLLNFGHSIGHAIETALAPAVLHGEAVSVGMVKEAGIARHLGVLSPSAVSRLVKCLDGYNLPTSLQDERLTRRTGGKECSADLLLEKMAIDKKNHGTDKKIVLLSAIGKTYESQASTVDNHVIRLVLSPSIRISSNRSLLPGQTLTITPPGSKSICNRALLLATLGRGTCRIRNVLHSDDTSYMLSALKLLSAATYSWEDGGDTLLVTGAQGNLKACKGPLYLGNAGTATRFLASIAAICSPATEASSTILTGNKRMTQRPIGDLIDALRSMGAHVDYLQDQHSLPIEVRAGDGISGGLIELAATVSSQFVSSLLLVAPYVREPTVLKLIGGAPASQSYIDMTISMMASFGVNVERARDQDDTYFVPCGVYQNPAEYVIESDASSATYPLAIAAITASTCVVPQIGSQSIQDKYPQPGRRWNMSREIPEILRLVDADNLATLDLSTAEGQGATTENKKPAADSETKGAALAITNTIAVTGEGHPHINGEDKGATLRAIDADWIATQLSIAKHYRWPYAAPTRRFGADAQSSRSSSLDWPTQAVAVPRAWLDGVDQLRNELERFAADCDSKMDKLEENLSQQDATIQEAKVRAGRWKDVSEAKACYEAWLKSEAKL</sequence>
<evidence type="ECO:0000313" key="1">
    <source>
        <dbReference type="EMBL" id="KAJ3542565.1"/>
    </source>
</evidence>
<keyword evidence="2" id="KW-1185">Reference proteome</keyword>